<organism evidence="11 12">
    <name type="scientific">Acidocella aminolytica 101 = DSM 11237</name>
    <dbReference type="NCBI Taxonomy" id="1120923"/>
    <lineage>
        <taxon>Bacteria</taxon>
        <taxon>Pseudomonadati</taxon>
        <taxon>Pseudomonadota</taxon>
        <taxon>Alphaproteobacteria</taxon>
        <taxon>Acetobacterales</taxon>
        <taxon>Acidocellaceae</taxon>
        <taxon>Acidocella</taxon>
    </lineage>
</organism>
<protein>
    <recommendedName>
        <fullName evidence="9">Epoxyqueuosine reductase</fullName>
        <ecNumber evidence="9">1.17.99.6</ecNumber>
    </recommendedName>
    <alternativeName>
        <fullName evidence="9">Queuosine biosynthesis protein QueG</fullName>
    </alternativeName>
</protein>
<keyword evidence="3 9" id="KW-0819">tRNA processing</keyword>
<dbReference type="PANTHER" id="PTHR30002">
    <property type="entry name" value="EPOXYQUEUOSINE REDUCTASE"/>
    <property type="match status" value="1"/>
</dbReference>
<dbReference type="GO" id="GO:0051539">
    <property type="term" value="F:4 iron, 4 sulfur cluster binding"/>
    <property type="evidence" value="ECO:0007669"/>
    <property type="project" value="UniProtKB-KW"/>
</dbReference>
<dbReference type="EC" id="1.17.99.6" evidence="9"/>
<feature type="binding site" evidence="9">
    <location>
        <position position="247"/>
    </location>
    <ligand>
        <name>[4Fe-4S] cluster</name>
        <dbReference type="ChEBI" id="CHEBI:49883"/>
        <label>1</label>
    </ligand>
</feature>
<dbReference type="HAMAP" id="MF_00916">
    <property type="entry name" value="QueG"/>
    <property type="match status" value="1"/>
</dbReference>
<comment type="pathway">
    <text evidence="9">tRNA modification; tRNA-queuosine biosynthesis.</text>
</comment>
<dbReference type="AlphaFoldDB" id="A0A0D6PJS8"/>
<evidence type="ECO:0000313" key="11">
    <source>
        <dbReference type="EMBL" id="GAN82020.1"/>
    </source>
</evidence>
<evidence type="ECO:0000256" key="9">
    <source>
        <dbReference type="HAMAP-Rule" id="MF_00916"/>
    </source>
</evidence>
<evidence type="ECO:0000256" key="6">
    <source>
        <dbReference type="ARBA" id="ARBA00023002"/>
    </source>
</evidence>
<evidence type="ECO:0000313" key="12">
    <source>
        <dbReference type="Proteomes" id="UP000032668"/>
    </source>
</evidence>
<evidence type="ECO:0000256" key="5">
    <source>
        <dbReference type="ARBA" id="ARBA00022785"/>
    </source>
</evidence>
<dbReference type="GO" id="GO:0031419">
    <property type="term" value="F:cobalamin binding"/>
    <property type="evidence" value="ECO:0007669"/>
    <property type="project" value="UniProtKB-KW"/>
</dbReference>
<comment type="cofactor">
    <cofactor evidence="9">
        <name>cob(II)alamin</name>
        <dbReference type="ChEBI" id="CHEBI:16304"/>
    </cofactor>
</comment>
<dbReference type="FunFam" id="3.30.70.20:FF:000017">
    <property type="entry name" value="Epoxyqueuosine reductase"/>
    <property type="match status" value="1"/>
</dbReference>
<evidence type="ECO:0000256" key="7">
    <source>
        <dbReference type="ARBA" id="ARBA00023004"/>
    </source>
</evidence>
<keyword evidence="9" id="KW-0846">Cobalamin</keyword>
<dbReference type="Gene3D" id="3.30.70.20">
    <property type="match status" value="1"/>
</dbReference>
<keyword evidence="1 9" id="KW-0004">4Fe-4S</keyword>
<dbReference type="RefSeq" id="WP_048880403.1">
    <property type="nucleotide sequence ID" value="NZ_BANC01000142.1"/>
</dbReference>
<feature type="binding site" evidence="9">
    <location>
        <position position="190"/>
    </location>
    <ligand>
        <name>[4Fe-4S] cluster</name>
        <dbReference type="ChEBI" id="CHEBI:49883"/>
        <label>1</label>
    </ligand>
</feature>
<feature type="binding site" evidence="9">
    <location>
        <position position="243"/>
    </location>
    <ligand>
        <name>[4Fe-4S] cluster</name>
        <dbReference type="ChEBI" id="CHEBI:49883"/>
        <label>2</label>
    </ligand>
</feature>
<keyword evidence="6 9" id="KW-0560">Oxidoreductase</keyword>
<dbReference type="GO" id="GO:0052693">
    <property type="term" value="F:epoxyqueuosine reductase activity"/>
    <property type="evidence" value="ECO:0007669"/>
    <property type="project" value="UniProtKB-UniRule"/>
</dbReference>
<keyword evidence="2 9" id="KW-0963">Cytoplasm</keyword>
<dbReference type="UniPathway" id="UPA00392"/>
<comment type="catalytic activity">
    <reaction evidence="9">
        <text>epoxyqueuosine(34) in tRNA + AH2 = queuosine(34) in tRNA + A + H2O</text>
        <dbReference type="Rhea" id="RHEA:32159"/>
        <dbReference type="Rhea" id="RHEA-COMP:18571"/>
        <dbReference type="Rhea" id="RHEA-COMP:18582"/>
        <dbReference type="ChEBI" id="CHEBI:13193"/>
        <dbReference type="ChEBI" id="CHEBI:15377"/>
        <dbReference type="ChEBI" id="CHEBI:17499"/>
        <dbReference type="ChEBI" id="CHEBI:194431"/>
        <dbReference type="ChEBI" id="CHEBI:194443"/>
        <dbReference type="EC" id="1.17.99.6"/>
    </reaction>
</comment>
<feature type="domain" description="4Fe-4S ferredoxin-type" evidence="10">
    <location>
        <begin position="178"/>
        <end position="207"/>
    </location>
</feature>
<comment type="function">
    <text evidence="9">Catalyzes the conversion of epoxyqueuosine (oQ) to queuosine (Q), which is a hypermodified base found in the wobble positions of tRNA(Asp), tRNA(Asn), tRNA(His) and tRNA(Tyr).</text>
</comment>
<evidence type="ECO:0000256" key="1">
    <source>
        <dbReference type="ARBA" id="ARBA00022485"/>
    </source>
</evidence>
<evidence type="ECO:0000256" key="2">
    <source>
        <dbReference type="ARBA" id="ARBA00022490"/>
    </source>
</evidence>
<keyword evidence="7 9" id="KW-0408">Iron</keyword>
<feature type="binding site" evidence="9">
    <location>
        <position position="59"/>
    </location>
    <ligand>
        <name>cob(II)alamin</name>
        <dbReference type="ChEBI" id="CHEBI:16304"/>
    </ligand>
</feature>
<dbReference type="STRING" id="1120923.SAMN02746095_01744"/>
<keyword evidence="12" id="KW-1185">Reference proteome</keyword>
<feature type="binding site" evidence="9">
    <location>
        <position position="213"/>
    </location>
    <ligand>
        <name>[4Fe-4S] cluster</name>
        <dbReference type="ChEBI" id="CHEBI:49883"/>
        <label>2</label>
    </ligand>
</feature>
<dbReference type="PANTHER" id="PTHR30002:SF4">
    <property type="entry name" value="EPOXYQUEUOSINE REDUCTASE"/>
    <property type="match status" value="1"/>
</dbReference>
<feature type="binding site" evidence="9">
    <location>
        <begin position="240"/>
        <end position="241"/>
    </location>
    <ligand>
        <name>cob(II)alamin</name>
        <dbReference type="ChEBI" id="CHEBI:16304"/>
    </ligand>
</feature>
<proteinExistence type="inferred from homology"/>
<gene>
    <name evidence="9" type="primary">queG</name>
    <name evidence="11" type="ORF">Aam_145_004</name>
</gene>
<feature type="binding site" evidence="9">
    <location>
        <position position="157"/>
    </location>
    <ligand>
        <name>cob(II)alamin</name>
        <dbReference type="ChEBI" id="CHEBI:16304"/>
    </ligand>
</feature>
<evidence type="ECO:0000256" key="4">
    <source>
        <dbReference type="ARBA" id="ARBA00022723"/>
    </source>
</evidence>
<comment type="caution">
    <text evidence="9">Lacks conserved residue(s) required for the propagation of feature annotation.</text>
</comment>
<feature type="binding site" evidence="9">
    <location>
        <position position="187"/>
    </location>
    <ligand>
        <name>[4Fe-4S] cluster</name>
        <dbReference type="ChEBI" id="CHEBI:49883"/>
        <label>1</label>
    </ligand>
</feature>
<dbReference type="GO" id="GO:0046872">
    <property type="term" value="F:metal ion binding"/>
    <property type="evidence" value="ECO:0007669"/>
    <property type="project" value="UniProtKB-KW"/>
</dbReference>
<name>A0A0D6PJS8_9PROT</name>
<comment type="subcellular location">
    <subcellularLocation>
        <location evidence="9">Cytoplasm</location>
    </subcellularLocation>
</comment>
<dbReference type="GO" id="GO:0005737">
    <property type="term" value="C:cytoplasm"/>
    <property type="evidence" value="ECO:0007669"/>
    <property type="project" value="UniProtKB-SubCell"/>
</dbReference>
<dbReference type="Proteomes" id="UP000032668">
    <property type="component" value="Unassembled WGS sequence"/>
</dbReference>
<dbReference type="PROSITE" id="PS00198">
    <property type="entry name" value="4FE4S_FER_1"/>
    <property type="match status" value="1"/>
</dbReference>
<dbReference type="SUPFAM" id="SSF46548">
    <property type="entry name" value="alpha-helical ferredoxin"/>
    <property type="match status" value="1"/>
</dbReference>
<keyword evidence="4 9" id="KW-0479">Metal-binding</keyword>
<comment type="cofactor">
    <cofactor evidence="9">
        <name>[4Fe-4S] cluster</name>
        <dbReference type="ChEBI" id="CHEBI:49883"/>
    </cofactor>
    <text evidence="9">Binds 2 [4Fe-4S] clusters per monomer.</text>
</comment>
<feature type="binding site" evidence="9">
    <location>
        <position position="215"/>
    </location>
    <ligand>
        <name>cob(II)alamin</name>
        <dbReference type="ChEBI" id="CHEBI:16304"/>
    </ligand>
</feature>
<dbReference type="InterPro" id="IPR017896">
    <property type="entry name" value="4Fe4S_Fe-S-bd"/>
</dbReference>
<dbReference type="GO" id="GO:0008616">
    <property type="term" value="P:tRNA queuosine(34) biosynthetic process"/>
    <property type="evidence" value="ECO:0007669"/>
    <property type="project" value="UniProtKB-UniRule"/>
</dbReference>
<reference evidence="11 12" key="1">
    <citation type="submission" date="2012-11" db="EMBL/GenBank/DDBJ databases">
        <title>Whole genome sequence of Acidocella aminolytica 101 = DSM 11237.</title>
        <authorList>
            <person name="Azuma Y."/>
            <person name="Higashiura N."/>
            <person name="Hirakawa H."/>
            <person name="Matsushita K."/>
        </authorList>
    </citation>
    <scope>NUCLEOTIDE SEQUENCE [LARGE SCALE GENOMIC DNA]</scope>
    <source>
        <strain evidence="12">101 / DSM 11237</strain>
    </source>
</reference>
<dbReference type="InterPro" id="IPR017900">
    <property type="entry name" value="4Fe4S_Fe_S_CS"/>
</dbReference>
<dbReference type="InterPro" id="IPR004453">
    <property type="entry name" value="QueG"/>
</dbReference>
<dbReference type="EMBL" id="BANC01000142">
    <property type="protein sequence ID" value="GAN82020.1"/>
    <property type="molecule type" value="Genomic_DNA"/>
</dbReference>
<dbReference type="Pfam" id="PF08331">
    <property type="entry name" value="QueG_DUF1730"/>
    <property type="match status" value="1"/>
</dbReference>
<dbReference type="PROSITE" id="PS51379">
    <property type="entry name" value="4FE4S_FER_2"/>
    <property type="match status" value="1"/>
</dbReference>
<dbReference type="Pfam" id="PF13484">
    <property type="entry name" value="Fer4_16"/>
    <property type="match status" value="1"/>
</dbReference>
<dbReference type="NCBIfam" id="TIGR00276">
    <property type="entry name" value="tRNA epoxyqueuosine(34) reductase QueG"/>
    <property type="match status" value="1"/>
</dbReference>
<keyword evidence="9" id="KW-0170">Cobalt</keyword>
<comment type="subunit">
    <text evidence="9">Monomer.</text>
</comment>
<evidence type="ECO:0000256" key="3">
    <source>
        <dbReference type="ARBA" id="ARBA00022694"/>
    </source>
</evidence>
<feature type="binding site" evidence="9">
    <location>
        <position position="168"/>
    </location>
    <ligand>
        <name>cob(II)alamin</name>
        <dbReference type="ChEBI" id="CHEBI:16304"/>
    </ligand>
</feature>
<feature type="binding site" evidence="9">
    <location>
        <position position="133"/>
    </location>
    <ligand>
        <name>cob(II)alamin</name>
        <dbReference type="ChEBI" id="CHEBI:16304"/>
    </ligand>
</feature>
<evidence type="ECO:0000256" key="8">
    <source>
        <dbReference type="ARBA" id="ARBA00023014"/>
    </source>
</evidence>
<sequence>MAGADLKTQIAAKAAELGFAATGFTCASLPPERLAQLQDFLSHGRHGTMGWMAERVAQRAHPQALWPEALSVISLGFSYAPEGGALDNLARPDVGNISVYARNRDYHDIIKGKLKHLAQFIATCGAGVKVFVDTAPVMEKPLAEQAGLGWQGKHTNLVSRRHGSWLFLGEIYTTLMLDPDAPAHDHCGGCTACQTVCPTQAFPAPYQLDARRCISYLTIEHNGPIPEEFRAAIGNRIYGCDDCLAVCPWNKFAEAGREVKLAAREDLTAPLLAELAQMDDAAFRKRFSGSPVKRIGRKRFVRNVAISIGNSGDVALLPVAAKLAGDDDLVVAEAGRWAEKTLGRPA</sequence>
<feature type="active site" description="Proton donor" evidence="9">
    <location>
        <position position="133"/>
    </location>
</feature>
<comment type="similarity">
    <text evidence="9">Belongs to the QueG family.</text>
</comment>
<feature type="binding site" evidence="9">
    <location>
        <position position="240"/>
    </location>
    <ligand>
        <name>[4Fe-4S] cluster</name>
        <dbReference type="ChEBI" id="CHEBI:49883"/>
        <label>2</label>
    </ligand>
</feature>
<feature type="binding site" evidence="9">
    <location>
        <position position="193"/>
    </location>
    <ligand>
        <name>[4Fe-4S] cluster</name>
        <dbReference type="ChEBI" id="CHEBI:49883"/>
        <label>1</label>
    </ligand>
</feature>
<feature type="binding site" evidence="9">
    <location>
        <position position="298"/>
    </location>
    <ligand>
        <name>tRNA</name>
        <dbReference type="ChEBI" id="CHEBI:17843"/>
    </ligand>
</feature>
<accession>A0A0D6PJS8</accession>
<dbReference type="OrthoDB" id="9784571at2"/>
<evidence type="ECO:0000259" key="10">
    <source>
        <dbReference type="PROSITE" id="PS51379"/>
    </source>
</evidence>
<comment type="caution">
    <text evidence="11">The sequence shown here is derived from an EMBL/GenBank/DDBJ whole genome shotgun (WGS) entry which is preliminary data.</text>
</comment>
<keyword evidence="8 9" id="KW-0411">Iron-sulfur</keyword>
<feature type="binding site" evidence="9">
    <location>
        <position position="197"/>
    </location>
    <ligand>
        <name>[4Fe-4S] cluster</name>
        <dbReference type="ChEBI" id="CHEBI:49883"/>
        <label>2</label>
    </ligand>
</feature>
<dbReference type="InterPro" id="IPR013542">
    <property type="entry name" value="QueG_DUF1730"/>
</dbReference>
<keyword evidence="5 9" id="KW-0671">Queuosine biosynthesis</keyword>